<feature type="transmembrane region" description="Helical" evidence="1">
    <location>
        <begin position="69"/>
        <end position="95"/>
    </location>
</feature>
<reference evidence="3 4" key="1">
    <citation type="submission" date="2021-03" db="EMBL/GenBank/DDBJ databases">
        <title>Comparative Genomics and Metabolomics in the genus Turicibacter.</title>
        <authorList>
            <person name="Maki J."/>
            <person name="Looft T."/>
        </authorList>
    </citation>
    <scope>NUCLEOTIDE SEQUENCE</scope>
    <source>
        <strain evidence="3">ISU324</strain>
        <strain evidence="2 4">MMM721</strain>
    </source>
</reference>
<proteinExistence type="predicted"/>
<dbReference type="EMBL" id="CP071249">
    <property type="protein sequence ID" value="UUF05703.1"/>
    <property type="molecule type" value="Genomic_DNA"/>
</dbReference>
<dbReference type="Proteomes" id="UP001058016">
    <property type="component" value="Chromosome"/>
</dbReference>
<name>A0A9Q9FEX0_9FIRM</name>
<evidence type="ECO:0000313" key="2">
    <source>
        <dbReference type="EMBL" id="UUF05703.1"/>
    </source>
</evidence>
<dbReference type="EMBL" id="CP071250">
    <property type="protein sequence ID" value="UUF08848.1"/>
    <property type="molecule type" value="Genomic_DNA"/>
</dbReference>
<feature type="transmembrane region" description="Helical" evidence="1">
    <location>
        <begin position="39"/>
        <end position="57"/>
    </location>
</feature>
<gene>
    <name evidence="2" type="ORF">J0J69_11700</name>
    <name evidence="3" type="ORF">J0J70_02225</name>
</gene>
<sequence>MIRKEIGYLKLTTVLIQLLIILMLAPVTKNFVDQLFGGLLINELTLFILFLLHGYTYRECSRSRMLKSGHLFGITAVMFQVSIPLYVLSTLILGVETYLLLANRWPFKGNSVNQIKKIKHK</sequence>
<evidence type="ECO:0000313" key="5">
    <source>
        <dbReference type="Proteomes" id="UP001058072"/>
    </source>
</evidence>
<evidence type="ECO:0000313" key="4">
    <source>
        <dbReference type="Proteomes" id="UP001058016"/>
    </source>
</evidence>
<protein>
    <submittedName>
        <fullName evidence="3">Uncharacterized protein</fullName>
    </submittedName>
</protein>
<dbReference type="RefSeq" id="WP_055305769.1">
    <property type="nucleotide sequence ID" value="NZ_CP071249.1"/>
</dbReference>
<evidence type="ECO:0000313" key="3">
    <source>
        <dbReference type="EMBL" id="UUF08848.1"/>
    </source>
</evidence>
<evidence type="ECO:0000256" key="1">
    <source>
        <dbReference type="SAM" id="Phobius"/>
    </source>
</evidence>
<organism evidence="3 5">
    <name type="scientific">Turicibacter bilis</name>
    <dbReference type="NCBI Taxonomy" id="2735723"/>
    <lineage>
        <taxon>Bacteria</taxon>
        <taxon>Bacillati</taxon>
        <taxon>Bacillota</taxon>
        <taxon>Erysipelotrichia</taxon>
        <taxon>Erysipelotrichales</taxon>
        <taxon>Turicibacteraceae</taxon>
        <taxon>Turicibacter</taxon>
    </lineage>
</organism>
<accession>A0A9Q9FEX0</accession>
<keyword evidence="1" id="KW-1133">Transmembrane helix</keyword>
<keyword evidence="1" id="KW-0472">Membrane</keyword>
<dbReference type="AlphaFoldDB" id="A0A9Q9FEX0"/>
<keyword evidence="4" id="KW-1185">Reference proteome</keyword>
<keyword evidence="1" id="KW-0812">Transmembrane</keyword>
<feature type="transmembrane region" description="Helical" evidence="1">
    <location>
        <begin position="7"/>
        <end position="27"/>
    </location>
</feature>
<dbReference type="Proteomes" id="UP001058072">
    <property type="component" value="Chromosome"/>
</dbReference>